<keyword evidence="3" id="KW-1185">Reference proteome</keyword>
<evidence type="ECO:0000313" key="3">
    <source>
        <dbReference type="Proteomes" id="UP001214250"/>
    </source>
</evidence>
<dbReference type="SUPFAM" id="SSF48208">
    <property type="entry name" value="Six-hairpin glycosidases"/>
    <property type="match status" value="1"/>
</dbReference>
<reference evidence="2 3" key="1">
    <citation type="submission" date="2023-02" db="EMBL/GenBank/DDBJ databases">
        <title>Genome sequence of Lentisphaera profundi SAORIC-696.</title>
        <authorList>
            <person name="Kim e."/>
            <person name="Cho J.-C."/>
            <person name="Choi A."/>
            <person name="Kang I."/>
        </authorList>
    </citation>
    <scope>NUCLEOTIDE SEQUENCE [LARGE SCALE GENOMIC DNA]</scope>
    <source>
        <strain evidence="2 3">SAORIC-696</strain>
    </source>
</reference>
<evidence type="ECO:0000313" key="2">
    <source>
        <dbReference type="EMBL" id="WDE99235.1"/>
    </source>
</evidence>
<dbReference type="PANTHER" id="PTHR10569:SF2">
    <property type="entry name" value="GLYCOGEN DEBRANCHING ENZYME"/>
    <property type="match status" value="1"/>
</dbReference>
<dbReference type="Gene3D" id="1.50.10.10">
    <property type="match status" value="1"/>
</dbReference>
<dbReference type="InterPro" id="IPR012341">
    <property type="entry name" value="6hp_glycosidase-like_sf"/>
</dbReference>
<dbReference type="InterPro" id="IPR017853">
    <property type="entry name" value="GH"/>
</dbReference>
<sequence>MSNAKLSSSPKSGDHLVKFSGDIQKFIIHSAIIGKAFLRTNLNQSSIKNTQVIHHIELGLNEFELGWNDYEMNFDGTDSYSITLPLSESGHFRAKAYILLDDGEQVWQEGPDIVLNIEPNSSRFSNAIYCAFPRQFGQNKNLSQAPSYDKLEELDKEGYTIIPPSGKFSDLINELDHIFDDLNCDILHLLPINPTPTSYGRMGRYGSPYAALDFTAVNPELCNFNLKTTPVEQFCELVDAVHQKEGRIIIDIAINHTGWASKIHETNPEWVRRHDNGDIYQPGAWGTVWEDLTELNHKDTQLWVYLADVFLTWCERGVDGFRCDAGYMIPEPAWKYISAKVRQHYPETIFLLEGLGGAWEITEHMLNHCNLNWAYSELFQNYSKDQISNYMKYSEDFSHKYGAMVHYAETHDNMRLAATSPLWAEARTTLSALLSHNGCFGFTNGVEWLATEKVNVHGASGLNWGSDHNLIKKIKELNTLLHSHPAFFENSQITELPLANSSLIAFERRSESGETPLIVLINLHMEDAQDLDLSYSIKFSDTLIGQSNHLYNDDKLALTLKPGEIICLGNKEDQITSPKTKMNRSKAQKIITKLSYKLSNYAILDEIDAHVDALLTSPLKWLKSLEIIPTTWSFPEDLVRQVPCPVDSSLLFKAPHSFNIFVFESKHTSFQGDDGAHYILLLPLENQDKITYEKLLIEINTPDGIKKHESTIMRLTTIDAPFTDKYPVEDYNNIILDTNGKGAMMRLNTGISKIWTRYDALLAANLSPDYPENRHIMWRRNRIYVDCHHATYELTDKFLTEIRGSGRNRKLIYELPLGHHRCLILSVQAFMIPGENATTFIISREKSKLANASQTSVKIYIRVDLEDRDFHSDTKAGAGLEGLWASKVTSQKRELLFAPDEDRQLHLSSSNGEFHREDEWSYNQYQRNEALRGLESHCDLYSPGFFLLDLKPGDSCTLLGQVLREKQVDKIELSQIPYPDKQNANTYIEQLTEAVSHYVVARDGMKTVIAGYPWFLDWGRDTLICCRGLISAGFGDDVLKILQRFASFEEAGTLPNSIHGADAANRDTSDAPLWFFIACDDYIEESGERSILDVDCNGRTMLEIMKSIADNYIKGAPNGIKVDPESLLVYSPSHFTWMDTNYPAGTPREGYPVEIQVFWIKSLKILFKYTQDKKWSQLAEHALESFMKYFWSAERGYLSDCLHSTNYCPAAEAQADDALRSNQLFAVTLDVIEDKETQQAIFESSSCLLIPGAIRSLADKQNDYPLPVYSTYGELLNNPDNPYFHHYEGDEDTKRKPAYHNGTAWNWPFPSYPEAMLKIYGKEAIPTAKSLLYSSRVLFNTGALEQIPEVMDGSAPHTPRGCDSQAWSVTELLRVLRKCEA</sequence>
<name>A0ABY7W1D4_9BACT</name>
<dbReference type="InterPro" id="IPR024742">
    <property type="entry name" value="Glycogen_debranch_N"/>
</dbReference>
<dbReference type="Proteomes" id="UP001214250">
    <property type="component" value="Chromosome 2"/>
</dbReference>
<dbReference type="InterPro" id="IPR008928">
    <property type="entry name" value="6-hairpin_glycosidase_sf"/>
</dbReference>
<dbReference type="SMART" id="SM00642">
    <property type="entry name" value="Aamy"/>
    <property type="match status" value="1"/>
</dbReference>
<dbReference type="PANTHER" id="PTHR10569">
    <property type="entry name" value="GLYCOGEN DEBRANCHING ENZYME"/>
    <property type="match status" value="1"/>
</dbReference>
<dbReference type="InterPro" id="IPR032790">
    <property type="entry name" value="GDE_C"/>
</dbReference>
<feature type="domain" description="Glycosyl hydrolase family 13 catalytic" evidence="1">
    <location>
        <begin position="130"/>
        <end position="481"/>
    </location>
</feature>
<dbReference type="SUPFAM" id="SSF51445">
    <property type="entry name" value="(Trans)glycosidases"/>
    <property type="match status" value="1"/>
</dbReference>
<dbReference type="Gene3D" id="3.20.20.80">
    <property type="entry name" value="Glycosidases"/>
    <property type="match status" value="1"/>
</dbReference>
<dbReference type="Pfam" id="PF00128">
    <property type="entry name" value="Alpha-amylase"/>
    <property type="match status" value="1"/>
</dbReference>
<gene>
    <name evidence="2" type="ORF">PQO03_15475</name>
</gene>
<accession>A0ABY7W1D4</accession>
<dbReference type="Pfam" id="PF06202">
    <property type="entry name" value="GDE_C"/>
    <property type="match status" value="1"/>
</dbReference>
<dbReference type="InterPro" id="IPR010401">
    <property type="entry name" value="AGL/Gdb1"/>
</dbReference>
<protein>
    <submittedName>
        <fullName evidence="2">Amylo-alpha-1,6-glucosidase</fullName>
    </submittedName>
</protein>
<evidence type="ECO:0000259" key="1">
    <source>
        <dbReference type="SMART" id="SM00642"/>
    </source>
</evidence>
<dbReference type="InterPro" id="IPR006047">
    <property type="entry name" value="GH13_cat_dom"/>
</dbReference>
<proteinExistence type="predicted"/>
<dbReference type="Pfam" id="PF12439">
    <property type="entry name" value="GDE_N"/>
    <property type="match status" value="1"/>
</dbReference>
<organism evidence="2 3">
    <name type="scientific">Lentisphaera profundi</name>
    <dbReference type="NCBI Taxonomy" id="1658616"/>
    <lineage>
        <taxon>Bacteria</taxon>
        <taxon>Pseudomonadati</taxon>
        <taxon>Lentisphaerota</taxon>
        <taxon>Lentisphaeria</taxon>
        <taxon>Lentisphaerales</taxon>
        <taxon>Lentisphaeraceae</taxon>
        <taxon>Lentisphaera</taxon>
    </lineage>
</organism>
<dbReference type="EMBL" id="CP117812">
    <property type="protein sequence ID" value="WDE99235.1"/>
    <property type="molecule type" value="Genomic_DNA"/>
</dbReference>
<dbReference type="RefSeq" id="WP_274154095.1">
    <property type="nucleotide sequence ID" value="NZ_CP117812.1"/>
</dbReference>